<dbReference type="Pfam" id="PF26010">
    <property type="entry name" value="DUF8003"/>
    <property type="match status" value="1"/>
</dbReference>
<keyword evidence="6" id="KW-1185">Reference proteome</keyword>
<dbReference type="KEGG" id="ppp:112288662"/>
<dbReference type="GeneID" id="112288662"/>
<dbReference type="PANTHER" id="PTHR31513:SF2">
    <property type="entry name" value="MRAZ"/>
    <property type="match status" value="1"/>
</dbReference>
<reference evidence="5" key="3">
    <citation type="submission" date="2020-12" db="UniProtKB">
        <authorList>
            <consortium name="EnsemblPlants"/>
        </authorList>
    </citation>
    <scope>IDENTIFICATION</scope>
</reference>
<feature type="transmembrane region" description="Helical" evidence="2">
    <location>
        <begin position="1308"/>
        <end position="1333"/>
    </location>
</feature>
<sequence length="1463" mass="157255">MAALGFNSTIIGILILFLHVVFYSSCSTSDHAVALWVPTRSLIREPHPGGRPDRRLRQSPGTPLTPDVYHKYAEQSLTCEEDLLGAGSLETVCVLKQSVSFAADETFVVGNGTLEIQPNVSISCIKSGCSLTILLDGDLNMGENSTIRSSSLWIQAANVNIGDAASLDSSEFGGKPPSGASGTPSGIDGAGAGHGGRGAYCVKDHSKEQRDSWGGDMYGWSTLMQPWFYGSSGGTTSNTSDLGGKGGGRVNVTVMGILVINGSIEADGGSVGEEGGGGSGGSLFVRASRIKGNGQISAIGGSGRGGASGGRIAIDSMRLDGVTVRYHGGDSLTCLQNNGASGTRFDIFSATLYVSNSNKTTSTDTLLLEFPNHPLWSKVIVENNASVLVPLLWSRVQVRSMITLQSGGLLSFGLASFSSSVFELVAEEVLMSDSTIKVYGALKLTVKMLLMWNSTIKVDGNPDDFMLATSTVETSNLVILREGSVIESSANLGMHGQGLLKLSGPGDMLRAQRLFVSLFYTVHVAKGALMQAPLEEDSPIKEEISKIYCENNICPEEVLMPSEDCTLNVSSPFTMQICRVEDVHINGTVLGSAVHVQRVKTISIRGLFSSSSLGCEGGLGRGMIGSAGAAGGGGHGGRGGKGYYKGHSADGGAIYGNHKLPCEFGSGSGNASFGDSTTGGGIIVMGSSEHPISKIEIFGALSADGGSFNASQGHARGSGMGDPGGGSGGSLLLFLQTLVMGNESILSSAGGHGGPVGGGGGGGGRLHFHWSNIPTGIDFVPIAYVKGVYHTRGGHAGEDVIHPEGDKSEKGEDGTISGIDCPPGLYGIFCEECPVGTFKNETGWKPELCKPCPPENLPRRANYTYARGGVVETACPYQCISDKYHMPNCYTMVEDLIYTLGGPWLFTLLLSVVMVVLAMVLSVARMKLVGNDDFTGPAPTPHGGHIDHSFPFLESLNEVLETTRVEESQNHIHRMYFMGNNTFNEPWHLPHSPPEQIMDLVYEDAFNRFAEEINCLAAYQWWEGSVHSILSVLAYPVAWSWQQWRARKKFQRLREYVRSEYDHACLRSCRSRALYEGLKVAATPDLMLAYIDVFLGGDEKRPDLPPKLMQRLPMTIIFGGEGSYLAPYSLHSDNLLTSLVGQAVPSTMWYRMVAGLNAQLRTVRRGSLRSSLLPVMNWLSTHANPRLSTVGVRVDMAWYQATATGYYQLGLVMNPADDAPQSLQFPDELSPSSFSRSRNYIPSDQDGRFNAPQQWQFSHGYSQLGFSRRRTSGAVIDPTNLRSLEEKRYLFFPISLLLRNARPVGHHASVGLVISLLLLVDLSLTLLMLLQFYSISLGAMLGILLVLPFASVLPSAAGLNALFSHGPRKSAALARIYALWNITSFVNLLTAFIYGYIHYVMKFGAAGSDLQGLNSEEESWWLFPALLVLEKSVQARMIDLHIANLEIQDRSLYSEDASRFWES</sequence>
<gene>
    <name evidence="5" type="primary">LOC112288662</name>
</gene>
<feature type="signal peptide" evidence="3">
    <location>
        <begin position="1"/>
        <end position="26"/>
    </location>
</feature>
<reference evidence="5 6" key="2">
    <citation type="journal article" date="2018" name="Plant J.">
        <title>The Physcomitrella patens chromosome-scale assembly reveals moss genome structure and evolution.</title>
        <authorList>
            <person name="Lang D."/>
            <person name="Ullrich K.K."/>
            <person name="Murat F."/>
            <person name="Fuchs J."/>
            <person name="Jenkins J."/>
            <person name="Haas F.B."/>
            <person name="Piednoel M."/>
            <person name="Gundlach H."/>
            <person name="Van Bel M."/>
            <person name="Meyberg R."/>
            <person name="Vives C."/>
            <person name="Morata J."/>
            <person name="Symeonidi A."/>
            <person name="Hiss M."/>
            <person name="Muchero W."/>
            <person name="Kamisugi Y."/>
            <person name="Saleh O."/>
            <person name="Blanc G."/>
            <person name="Decker E.L."/>
            <person name="van Gessel N."/>
            <person name="Grimwood J."/>
            <person name="Hayes R.D."/>
            <person name="Graham S.W."/>
            <person name="Gunter L.E."/>
            <person name="McDaniel S.F."/>
            <person name="Hoernstein S.N.W."/>
            <person name="Larsson A."/>
            <person name="Li F.W."/>
            <person name="Perroud P.F."/>
            <person name="Phillips J."/>
            <person name="Ranjan P."/>
            <person name="Rokshar D.S."/>
            <person name="Rothfels C.J."/>
            <person name="Schneider L."/>
            <person name="Shu S."/>
            <person name="Stevenson D.W."/>
            <person name="Thummler F."/>
            <person name="Tillich M."/>
            <person name="Villarreal Aguilar J.C."/>
            <person name="Widiez T."/>
            <person name="Wong G.K."/>
            <person name="Wymore A."/>
            <person name="Zhang Y."/>
            <person name="Zimmer A.D."/>
            <person name="Quatrano R.S."/>
            <person name="Mayer K.F.X."/>
            <person name="Goodstein D."/>
            <person name="Casacuberta J.M."/>
            <person name="Vandepoele K."/>
            <person name="Reski R."/>
            <person name="Cuming A.C."/>
            <person name="Tuskan G.A."/>
            <person name="Maumus F."/>
            <person name="Salse J."/>
            <person name="Schmutz J."/>
            <person name="Rensing S.A."/>
        </authorList>
    </citation>
    <scope>NUCLEOTIDE SEQUENCE [LARGE SCALE GENOMIC DNA]</scope>
    <source>
        <strain evidence="5 6">cv. Gransden 2004</strain>
    </source>
</reference>
<dbReference type="Gramene" id="Pp3c11_4740V3.3">
    <property type="protein sequence ID" value="Pp3c11_4740V3.3"/>
    <property type="gene ID" value="Pp3c11_4740"/>
</dbReference>
<feature type="chain" id="PRO_5029594921" description="DUF8003 domain-containing protein" evidence="3">
    <location>
        <begin position="27"/>
        <end position="1463"/>
    </location>
</feature>
<feature type="domain" description="DUF8003" evidence="4">
    <location>
        <begin position="817"/>
        <end position="890"/>
    </location>
</feature>
<evidence type="ECO:0000256" key="1">
    <source>
        <dbReference type="SAM" id="MobiDB-lite"/>
    </source>
</evidence>
<dbReference type="InParanoid" id="A0A7I4A8W1"/>
<feature type="transmembrane region" description="Helical" evidence="2">
    <location>
        <begin position="1376"/>
        <end position="1397"/>
    </location>
</feature>
<evidence type="ECO:0000313" key="5">
    <source>
        <dbReference type="EnsemblPlants" id="Pp3c11_4740V3.3"/>
    </source>
</evidence>
<evidence type="ECO:0000313" key="6">
    <source>
        <dbReference type="Proteomes" id="UP000006727"/>
    </source>
</evidence>
<dbReference type="InterPro" id="IPR058316">
    <property type="entry name" value="DUF8003"/>
</dbReference>
<accession>A0A7I4A8W1</accession>
<organism evidence="5 6">
    <name type="scientific">Physcomitrium patens</name>
    <name type="common">Spreading-leaved earth moss</name>
    <name type="synonym">Physcomitrella patens</name>
    <dbReference type="NCBI Taxonomy" id="3218"/>
    <lineage>
        <taxon>Eukaryota</taxon>
        <taxon>Viridiplantae</taxon>
        <taxon>Streptophyta</taxon>
        <taxon>Embryophyta</taxon>
        <taxon>Bryophyta</taxon>
        <taxon>Bryophytina</taxon>
        <taxon>Bryopsida</taxon>
        <taxon>Funariidae</taxon>
        <taxon>Funariales</taxon>
        <taxon>Funariaceae</taxon>
        <taxon>Physcomitrium</taxon>
    </lineage>
</organism>
<dbReference type="Proteomes" id="UP000006727">
    <property type="component" value="Chromosome 11"/>
</dbReference>
<dbReference type="PANTHER" id="PTHR31513">
    <property type="entry name" value="EPHRIN TYPE-B RECEPTOR"/>
    <property type="match status" value="1"/>
</dbReference>
<keyword evidence="2" id="KW-1133">Transmembrane helix</keyword>
<name>A0A7I4A8W1_PHYPA</name>
<keyword evidence="2" id="KW-0812">Transmembrane</keyword>
<dbReference type="RefSeq" id="XP_024388868.1">
    <property type="nucleotide sequence ID" value="XM_024533100.2"/>
</dbReference>
<dbReference type="EMBL" id="ABEU02000011">
    <property type="status" value="NOT_ANNOTATED_CDS"/>
    <property type="molecule type" value="Genomic_DNA"/>
</dbReference>
<feature type="region of interest" description="Disordered" evidence="1">
    <location>
        <begin position="168"/>
        <end position="189"/>
    </location>
</feature>
<reference evidence="5 6" key="1">
    <citation type="journal article" date="2008" name="Science">
        <title>The Physcomitrella genome reveals evolutionary insights into the conquest of land by plants.</title>
        <authorList>
            <person name="Rensing S."/>
            <person name="Lang D."/>
            <person name="Zimmer A."/>
            <person name="Terry A."/>
            <person name="Salamov A."/>
            <person name="Shapiro H."/>
            <person name="Nishiyama T."/>
            <person name="Perroud P.-F."/>
            <person name="Lindquist E."/>
            <person name="Kamisugi Y."/>
            <person name="Tanahashi T."/>
            <person name="Sakakibara K."/>
            <person name="Fujita T."/>
            <person name="Oishi K."/>
            <person name="Shin-I T."/>
            <person name="Kuroki Y."/>
            <person name="Toyoda A."/>
            <person name="Suzuki Y."/>
            <person name="Hashimoto A."/>
            <person name="Yamaguchi K."/>
            <person name="Sugano A."/>
            <person name="Kohara Y."/>
            <person name="Fujiyama A."/>
            <person name="Anterola A."/>
            <person name="Aoki S."/>
            <person name="Ashton N."/>
            <person name="Barbazuk W.B."/>
            <person name="Barker E."/>
            <person name="Bennetzen J."/>
            <person name="Bezanilla M."/>
            <person name="Blankenship R."/>
            <person name="Cho S.H."/>
            <person name="Dutcher S."/>
            <person name="Estelle M."/>
            <person name="Fawcett J.A."/>
            <person name="Gundlach H."/>
            <person name="Hanada K."/>
            <person name="Heyl A."/>
            <person name="Hicks K.A."/>
            <person name="Hugh J."/>
            <person name="Lohr M."/>
            <person name="Mayer K."/>
            <person name="Melkozernov A."/>
            <person name="Murata T."/>
            <person name="Nelson D."/>
            <person name="Pils B."/>
            <person name="Prigge M."/>
            <person name="Reiss B."/>
            <person name="Renner T."/>
            <person name="Rombauts S."/>
            <person name="Rushton P."/>
            <person name="Sanderfoot A."/>
            <person name="Schween G."/>
            <person name="Shiu S.-H."/>
            <person name="Stueber K."/>
            <person name="Theodoulou F.L."/>
            <person name="Tu H."/>
            <person name="Van de Peer Y."/>
            <person name="Verrier P.J."/>
            <person name="Waters E."/>
            <person name="Wood A."/>
            <person name="Yang L."/>
            <person name="Cove D."/>
            <person name="Cuming A."/>
            <person name="Hasebe M."/>
            <person name="Lucas S."/>
            <person name="Mishler D.B."/>
            <person name="Reski R."/>
            <person name="Grigoriev I."/>
            <person name="Quatrano R.S."/>
            <person name="Boore J.L."/>
        </authorList>
    </citation>
    <scope>NUCLEOTIDE SEQUENCE [LARGE SCALE GENOMIC DNA]</scope>
    <source>
        <strain evidence="5 6">cv. Gransden 2004</strain>
    </source>
</reference>
<dbReference type="FunCoup" id="A0A7I4A8W1">
    <property type="interactions" value="980"/>
</dbReference>
<dbReference type="SMART" id="SM01411">
    <property type="entry name" value="Ephrin_rec_like"/>
    <property type="match status" value="1"/>
</dbReference>
<evidence type="ECO:0000256" key="3">
    <source>
        <dbReference type="SAM" id="SignalP"/>
    </source>
</evidence>
<evidence type="ECO:0000256" key="2">
    <source>
        <dbReference type="SAM" id="Phobius"/>
    </source>
</evidence>
<feature type="transmembrane region" description="Helical" evidence="2">
    <location>
        <begin position="896"/>
        <end position="921"/>
    </location>
</feature>
<dbReference type="OrthoDB" id="122018at2759"/>
<feature type="transmembrane region" description="Helical" evidence="2">
    <location>
        <begin position="1339"/>
        <end position="1364"/>
    </location>
</feature>
<evidence type="ECO:0000259" key="4">
    <source>
        <dbReference type="Pfam" id="PF26010"/>
    </source>
</evidence>
<keyword evidence="2" id="KW-0472">Membrane</keyword>
<keyword evidence="3" id="KW-0732">Signal</keyword>
<protein>
    <recommendedName>
        <fullName evidence="4">DUF8003 domain-containing protein</fullName>
    </recommendedName>
</protein>
<dbReference type="EnsemblPlants" id="Pp3c11_4740V3.3">
    <property type="protein sequence ID" value="Pp3c11_4740V3.3"/>
    <property type="gene ID" value="Pp3c11_4740"/>
</dbReference>
<proteinExistence type="predicted"/>